<dbReference type="PANTHER" id="PTHR33530">
    <property type="entry name" value="OS01G0147100 PROTEIN"/>
    <property type="match status" value="1"/>
</dbReference>
<feature type="transmembrane region" description="Helical" evidence="1">
    <location>
        <begin position="56"/>
        <end position="82"/>
    </location>
</feature>
<dbReference type="Proteomes" id="UP000823388">
    <property type="component" value="Chromosome 6K"/>
</dbReference>
<protein>
    <submittedName>
        <fullName evidence="2">Uncharacterized protein</fullName>
    </submittedName>
</protein>
<feature type="transmembrane region" description="Helical" evidence="1">
    <location>
        <begin position="94"/>
        <end position="113"/>
    </location>
</feature>
<dbReference type="InterPro" id="IPR022149">
    <property type="entry name" value="DUF3681"/>
</dbReference>
<evidence type="ECO:0000313" key="3">
    <source>
        <dbReference type="Proteomes" id="UP000823388"/>
    </source>
</evidence>
<dbReference type="PANTHER" id="PTHR33530:SF22">
    <property type="match status" value="1"/>
</dbReference>
<keyword evidence="1" id="KW-0812">Transmembrane</keyword>
<name>A0A8T0R7P7_PANVG</name>
<dbReference type="Pfam" id="PF12442">
    <property type="entry name" value="DUF3681"/>
    <property type="match status" value="1"/>
</dbReference>
<reference evidence="2" key="1">
    <citation type="submission" date="2020-05" db="EMBL/GenBank/DDBJ databases">
        <title>WGS assembly of Panicum virgatum.</title>
        <authorList>
            <person name="Lovell J.T."/>
            <person name="Jenkins J."/>
            <person name="Shu S."/>
            <person name="Juenger T.E."/>
            <person name="Schmutz J."/>
        </authorList>
    </citation>
    <scope>NUCLEOTIDE SEQUENCE</scope>
    <source>
        <strain evidence="2">AP13</strain>
    </source>
</reference>
<gene>
    <name evidence="2" type="ORF">PVAP13_6KG039200</name>
</gene>
<keyword evidence="1" id="KW-1133">Transmembrane helix</keyword>
<dbReference type="AlphaFoldDB" id="A0A8T0R7P7"/>
<organism evidence="2 3">
    <name type="scientific">Panicum virgatum</name>
    <name type="common">Blackwell switchgrass</name>
    <dbReference type="NCBI Taxonomy" id="38727"/>
    <lineage>
        <taxon>Eukaryota</taxon>
        <taxon>Viridiplantae</taxon>
        <taxon>Streptophyta</taxon>
        <taxon>Embryophyta</taxon>
        <taxon>Tracheophyta</taxon>
        <taxon>Spermatophyta</taxon>
        <taxon>Magnoliopsida</taxon>
        <taxon>Liliopsida</taxon>
        <taxon>Poales</taxon>
        <taxon>Poaceae</taxon>
        <taxon>PACMAD clade</taxon>
        <taxon>Panicoideae</taxon>
        <taxon>Panicodae</taxon>
        <taxon>Paniceae</taxon>
        <taxon>Panicinae</taxon>
        <taxon>Panicum</taxon>
        <taxon>Panicum sect. Hiantes</taxon>
    </lineage>
</organism>
<keyword evidence="1" id="KW-0472">Membrane</keyword>
<accession>A0A8T0R7P7</accession>
<dbReference type="EMBL" id="CM029047">
    <property type="protein sequence ID" value="KAG2581296.1"/>
    <property type="molecule type" value="Genomic_DNA"/>
</dbReference>
<comment type="caution">
    <text evidence="2">The sequence shown here is derived from an EMBL/GenBank/DDBJ whole genome shotgun (WGS) entry which is preliminary data.</text>
</comment>
<evidence type="ECO:0000256" key="1">
    <source>
        <dbReference type="SAM" id="Phobius"/>
    </source>
</evidence>
<keyword evidence="3" id="KW-1185">Reference proteome</keyword>
<evidence type="ECO:0000313" key="2">
    <source>
        <dbReference type="EMBL" id="KAG2581296.1"/>
    </source>
</evidence>
<sequence length="119" mass="12511">MDVLGRIARAISDALRDPEKLPEALILCGVLEAGAALSLIFFRVPGGVLLHHGDKALVYAYYGVLVAAVVFGIAEAFTGFWVSGDPAGRRTVGVIVLWFSILFVIIIAALGGFSSAPPK</sequence>
<proteinExistence type="predicted"/>
<feature type="transmembrane region" description="Helical" evidence="1">
    <location>
        <begin position="24"/>
        <end position="44"/>
    </location>
</feature>